<dbReference type="EC" id="1.3.1.12" evidence="5"/>
<organism evidence="5 6">
    <name type="scientific">Ornithinimicrobium ciconiae</name>
    <dbReference type="NCBI Taxonomy" id="2594265"/>
    <lineage>
        <taxon>Bacteria</taxon>
        <taxon>Bacillati</taxon>
        <taxon>Actinomycetota</taxon>
        <taxon>Actinomycetes</taxon>
        <taxon>Micrococcales</taxon>
        <taxon>Ornithinimicrobiaceae</taxon>
        <taxon>Ornithinimicrobium</taxon>
    </lineage>
</organism>
<sequence>MEQPHPSAGPEAPLAELRDQIDAVDKQVMDLLARRLELVAEVGELKGQHGLPIYAPERERTMIAARRTEAERRGLPPDLIEDVLRRCMREAYAHEKNLGFTRQSPDLGPIVIVGGAGQMGQLFGRMLRLSGYEVRELDRDDWDNSQQLFDGVGMVLVSVPIHDTVSVIHQLPPLPADCLLVDLTSTKLAPMEAMLQVHEGPVLGLHPMFAPDVDNLAKQVIAYVPGRHPDASTWLLEQIRLWGARLHEVSAQDHDHAMGLIQAQRHFSTFAYGLHLIREDRSLDELLALSSPIYRLELIMIGRLFAQDPELYADIILSSPDHLELLDRYHERFAEALEILRAGDREAFIARFREIGAWFGPSAERFMAESRTLLAHADAQR</sequence>
<evidence type="ECO:0000256" key="2">
    <source>
        <dbReference type="ARBA" id="ARBA00023002"/>
    </source>
</evidence>
<dbReference type="RefSeq" id="WP_143784088.1">
    <property type="nucleotide sequence ID" value="NZ_CP041616.1"/>
</dbReference>
<evidence type="ECO:0000256" key="1">
    <source>
        <dbReference type="ARBA" id="ARBA00007964"/>
    </source>
</evidence>
<dbReference type="NCBIfam" id="NF008400">
    <property type="entry name" value="PRK11199.1"/>
    <property type="match status" value="1"/>
</dbReference>
<keyword evidence="5" id="KW-0413">Isomerase</keyword>
<dbReference type="PROSITE" id="PS51168">
    <property type="entry name" value="CHORISMATE_MUT_2"/>
    <property type="match status" value="1"/>
</dbReference>
<dbReference type="GO" id="GO:0005737">
    <property type="term" value="C:cytoplasm"/>
    <property type="evidence" value="ECO:0007669"/>
    <property type="project" value="InterPro"/>
</dbReference>
<dbReference type="GO" id="GO:0070403">
    <property type="term" value="F:NAD+ binding"/>
    <property type="evidence" value="ECO:0007669"/>
    <property type="project" value="InterPro"/>
</dbReference>
<evidence type="ECO:0000313" key="6">
    <source>
        <dbReference type="Proteomes" id="UP000315395"/>
    </source>
</evidence>
<dbReference type="PROSITE" id="PS51176">
    <property type="entry name" value="PDH_ADH"/>
    <property type="match status" value="1"/>
</dbReference>
<dbReference type="InterPro" id="IPR011277">
    <property type="entry name" value="CM_T"/>
</dbReference>
<dbReference type="InterPro" id="IPR046825">
    <property type="entry name" value="PDH_C"/>
</dbReference>
<dbReference type="KEGG" id="orz:FNH13_14570"/>
<dbReference type="SUPFAM" id="SSF48179">
    <property type="entry name" value="6-phosphogluconate dehydrogenase C-terminal domain-like"/>
    <property type="match status" value="1"/>
</dbReference>
<dbReference type="Pfam" id="PF01817">
    <property type="entry name" value="CM_2"/>
    <property type="match status" value="1"/>
</dbReference>
<dbReference type="EC" id="5.4.99.5" evidence="5"/>
<dbReference type="GO" id="GO:0004106">
    <property type="term" value="F:chorismate mutase activity"/>
    <property type="evidence" value="ECO:0007669"/>
    <property type="project" value="UniProtKB-EC"/>
</dbReference>
<dbReference type="PANTHER" id="PTHR21363">
    <property type="entry name" value="PREPHENATE DEHYDROGENASE"/>
    <property type="match status" value="1"/>
</dbReference>
<dbReference type="Pfam" id="PF02153">
    <property type="entry name" value="PDH_N"/>
    <property type="match status" value="1"/>
</dbReference>
<dbReference type="OrthoDB" id="3267837at2"/>
<evidence type="ECO:0000259" key="3">
    <source>
        <dbReference type="PROSITE" id="PS51168"/>
    </source>
</evidence>
<dbReference type="AlphaFoldDB" id="A0A516GD09"/>
<dbReference type="InterPro" id="IPR002701">
    <property type="entry name" value="CM_II_prokaryot"/>
</dbReference>
<dbReference type="EMBL" id="CP041616">
    <property type="protein sequence ID" value="QDO89401.1"/>
    <property type="molecule type" value="Genomic_DNA"/>
</dbReference>
<accession>A0A516GD09</accession>
<dbReference type="NCBIfam" id="TIGR01799">
    <property type="entry name" value="CM_T"/>
    <property type="match status" value="1"/>
</dbReference>
<dbReference type="SMART" id="SM00830">
    <property type="entry name" value="CM_2"/>
    <property type="match status" value="1"/>
</dbReference>
<dbReference type="InterPro" id="IPR036263">
    <property type="entry name" value="Chorismate_II_sf"/>
</dbReference>
<dbReference type="InterPro" id="IPR050812">
    <property type="entry name" value="Preph/Arog_dehydrog"/>
</dbReference>
<dbReference type="SUPFAM" id="SSF51735">
    <property type="entry name" value="NAD(P)-binding Rossmann-fold domains"/>
    <property type="match status" value="1"/>
</dbReference>
<dbReference type="InterPro" id="IPR003099">
    <property type="entry name" value="Prephen_DH"/>
</dbReference>
<dbReference type="SUPFAM" id="SSF48600">
    <property type="entry name" value="Chorismate mutase II"/>
    <property type="match status" value="1"/>
</dbReference>
<proteinExistence type="inferred from homology"/>
<reference evidence="5 6" key="1">
    <citation type="submission" date="2019-07" db="EMBL/GenBank/DDBJ databases">
        <title>complete genome sequencing of Ornithinimicrobium sp. H23M54.</title>
        <authorList>
            <person name="Bae J.-W."/>
            <person name="Lee S.-Y."/>
        </authorList>
    </citation>
    <scope>NUCLEOTIDE SEQUENCE [LARGE SCALE GENOMIC DNA]</scope>
    <source>
        <strain evidence="5 6">H23M54</strain>
    </source>
</reference>
<gene>
    <name evidence="5" type="primary">tyrA</name>
    <name evidence="5" type="ORF">FNH13_14570</name>
</gene>
<dbReference type="Gene3D" id="1.20.59.10">
    <property type="entry name" value="Chorismate mutase"/>
    <property type="match status" value="1"/>
</dbReference>
<dbReference type="InterPro" id="IPR036979">
    <property type="entry name" value="CM_dom_sf"/>
</dbReference>
<dbReference type="Proteomes" id="UP000315395">
    <property type="component" value="Chromosome"/>
</dbReference>
<evidence type="ECO:0000259" key="4">
    <source>
        <dbReference type="PROSITE" id="PS51176"/>
    </source>
</evidence>
<dbReference type="PIRSF" id="PIRSF001499">
    <property type="entry name" value="Chor_mut_pdh_Tpr"/>
    <property type="match status" value="1"/>
</dbReference>
<feature type="domain" description="Chorismate mutase" evidence="3">
    <location>
        <begin position="8"/>
        <end position="99"/>
    </location>
</feature>
<evidence type="ECO:0000313" key="5">
    <source>
        <dbReference type="EMBL" id="QDO89401.1"/>
    </source>
</evidence>
<name>A0A516GD09_9MICO</name>
<dbReference type="GO" id="GO:0006571">
    <property type="term" value="P:tyrosine biosynthetic process"/>
    <property type="evidence" value="ECO:0007669"/>
    <property type="project" value="InterPro"/>
</dbReference>
<dbReference type="GO" id="GO:0008977">
    <property type="term" value="F:prephenate dehydrogenase (NAD+) activity"/>
    <property type="evidence" value="ECO:0007669"/>
    <property type="project" value="UniProtKB-EC"/>
</dbReference>
<dbReference type="InterPro" id="IPR036291">
    <property type="entry name" value="NAD(P)-bd_dom_sf"/>
</dbReference>
<feature type="domain" description="Prephenate/arogenate dehydrogenase" evidence="4">
    <location>
        <begin position="108"/>
        <end position="370"/>
    </location>
</feature>
<dbReference type="GO" id="GO:0046417">
    <property type="term" value="P:chorismate metabolic process"/>
    <property type="evidence" value="ECO:0007669"/>
    <property type="project" value="InterPro"/>
</dbReference>
<keyword evidence="2 5" id="KW-0560">Oxidoreductase</keyword>
<dbReference type="Gene3D" id="3.40.50.720">
    <property type="entry name" value="NAD(P)-binding Rossmann-like Domain"/>
    <property type="match status" value="1"/>
</dbReference>
<dbReference type="InterPro" id="IPR046826">
    <property type="entry name" value="PDH_N"/>
</dbReference>
<dbReference type="GO" id="GO:0004665">
    <property type="term" value="F:prephenate dehydrogenase (NADP+) activity"/>
    <property type="evidence" value="ECO:0007669"/>
    <property type="project" value="InterPro"/>
</dbReference>
<dbReference type="InterPro" id="IPR008927">
    <property type="entry name" value="6-PGluconate_DH-like_C_sf"/>
</dbReference>
<keyword evidence="6" id="KW-1185">Reference proteome</keyword>
<dbReference type="PANTHER" id="PTHR21363:SF0">
    <property type="entry name" value="PREPHENATE DEHYDROGENASE [NADP(+)]"/>
    <property type="match status" value="1"/>
</dbReference>
<dbReference type="Pfam" id="PF20463">
    <property type="entry name" value="PDH_C"/>
    <property type="match status" value="1"/>
</dbReference>
<dbReference type="InterPro" id="IPR008244">
    <property type="entry name" value="Chor_mut/prephenate_DH_T"/>
</dbReference>
<protein>
    <submittedName>
        <fullName evidence="5">Bifunctional chorismate mutase/prephenate dehydrogenase</fullName>
        <ecNumber evidence="5">1.3.1.12</ecNumber>
        <ecNumber evidence="5">5.4.99.5</ecNumber>
    </submittedName>
</protein>
<dbReference type="Gene3D" id="1.10.3660.10">
    <property type="entry name" value="6-phosphogluconate dehydrogenase C-terminal like domain"/>
    <property type="match status" value="1"/>
</dbReference>
<comment type="similarity">
    <text evidence="1">Belongs to the prephenate/arogenate dehydrogenase family.</text>
</comment>